<name>A0A7T0BW26_9BACT</name>
<evidence type="ECO:0000256" key="11">
    <source>
        <dbReference type="SAM" id="MobiDB-lite"/>
    </source>
</evidence>
<evidence type="ECO:0000256" key="8">
    <source>
        <dbReference type="ARBA" id="ARBA00023306"/>
    </source>
</evidence>
<dbReference type="Pfam" id="PF00691">
    <property type="entry name" value="OmpA"/>
    <property type="match status" value="1"/>
</dbReference>
<evidence type="ECO:0000256" key="9">
    <source>
        <dbReference type="HAMAP-Rule" id="MF_02204"/>
    </source>
</evidence>
<feature type="region of interest" description="Disordered" evidence="11">
    <location>
        <begin position="22"/>
        <end position="63"/>
    </location>
</feature>
<evidence type="ECO:0000256" key="3">
    <source>
        <dbReference type="ARBA" id="ARBA00022729"/>
    </source>
</evidence>
<dbReference type="InterPro" id="IPR014169">
    <property type="entry name" value="Pal_lipo_C"/>
</dbReference>
<dbReference type="PANTHER" id="PTHR30329:SF21">
    <property type="entry name" value="LIPOPROTEIN YIAD-RELATED"/>
    <property type="match status" value="1"/>
</dbReference>
<comment type="similarity">
    <text evidence="9">Belongs to the Pal lipoprotein family.</text>
</comment>
<reference evidence="13 14" key="1">
    <citation type="submission" date="2020-02" db="EMBL/GenBank/DDBJ databases">
        <title>Genomic and physiological characterization of two novel Nitrospinaceae genera.</title>
        <authorList>
            <person name="Mueller A.J."/>
            <person name="Jung M.-Y."/>
            <person name="Strachan C.R."/>
            <person name="Herbold C.W."/>
            <person name="Kirkegaard R.H."/>
            <person name="Daims H."/>
        </authorList>
    </citation>
    <scope>NUCLEOTIDE SEQUENCE [LARGE SCALE GENOMIC DNA]</scope>
    <source>
        <strain evidence="13">EB</strain>
    </source>
</reference>
<proteinExistence type="inferred from homology"/>
<dbReference type="AlphaFoldDB" id="A0A7T0BW26"/>
<dbReference type="CDD" id="cd07185">
    <property type="entry name" value="OmpA_C-like"/>
    <property type="match status" value="1"/>
</dbReference>
<dbReference type="PRINTS" id="PR01021">
    <property type="entry name" value="OMPADOMAIN"/>
</dbReference>
<feature type="compositionally biased region" description="Polar residues" evidence="11">
    <location>
        <begin position="85"/>
        <end position="107"/>
    </location>
</feature>
<dbReference type="InterPro" id="IPR006665">
    <property type="entry name" value="OmpA-like"/>
</dbReference>
<evidence type="ECO:0000256" key="5">
    <source>
        <dbReference type="ARBA" id="ARBA00023139"/>
    </source>
</evidence>
<evidence type="ECO:0000256" key="2">
    <source>
        <dbReference type="ARBA" id="ARBA00022618"/>
    </source>
</evidence>
<dbReference type="Proteomes" id="UP000594688">
    <property type="component" value="Chromosome"/>
</dbReference>
<dbReference type="PROSITE" id="PS51123">
    <property type="entry name" value="OMPA_2"/>
    <property type="match status" value="1"/>
</dbReference>
<dbReference type="EMBL" id="CP048685">
    <property type="protein sequence ID" value="QPJ61993.1"/>
    <property type="molecule type" value="Genomic_DNA"/>
</dbReference>
<dbReference type="Gene3D" id="3.30.1330.60">
    <property type="entry name" value="OmpA-like domain"/>
    <property type="match status" value="1"/>
</dbReference>
<gene>
    <name evidence="9 13" type="primary">pal</name>
    <name evidence="13" type="ORF">G3M70_08945</name>
</gene>
<feature type="domain" description="OmpA-like" evidence="12">
    <location>
        <begin position="144"/>
        <end position="259"/>
    </location>
</feature>
<keyword evidence="3" id="KW-0732">Signal</keyword>
<feature type="compositionally biased region" description="Polar residues" evidence="11">
    <location>
        <begin position="24"/>
        <end position="33"/>
    </location>
</feature>
<organism evidence="13 14">
    <name type="scientific">Candidatus Nitronauta litoralis</name>
    <dbReference type="NCBI Taxonomy" id="2705533"/>
    <lineage>
        <taxon>Bacteria</taxon>
        <taxon>Pseudomonadati</taxon>
        <taxon>Nitrospinota/Tectimicrobiota group</taxon>
        <taxon>Nitrospinota</taxon>
        <taxon>Nitrospinia</taxon>
        <taxon>Nitrospinales</taxon>
        <taxon>Nitrospinaceae</taxon>
        <taxon>Candidatus Nitronauta</taxon>
    </lineage>
</organism>
<evidence type="ECO:0000256" key="1">
    <source>
        <dbReference type="ARBA" id="ARBA00004442"/>
    </source>
</evidence>
<protein>
    <recommendedName>
        <fullName evidence="9">Peptidoglycan-associated protein</fullName>
    </recommendedName>
</protein>
<evidence type="ECO:0000313" key="14">
    <source>
        <dbReference type="Proteomes" id="UP000594688"/>
    </source>
</evidence>
<dbReference type="InterPro" id="IPR050330">
    <property type="entry name" value="Bact_OuterMem_StrucFunc"/>
</dbReference>
<dbReference type="GO" id="GO:0051301">
    <property type="term" value="P:cell division"/>
    <property type="evidence" value="ECO:0007669"/>
    <property type="project" value="UniProtKB-KW"/>
</dbReference>
<feature type="region of interest" description="Disordered" evidence="11">
    <location>
        <begin position="76"/>
        <end position="119"/>
    </location>
</feature>
<dbReference type="InterPro" id="IPR036737">
    <property type="entry name" value="OmpA-like_sf"/>
</dbReference>
<accession>A0A7T0BW26</accession>
<dbReference type="InterPro" id="IPR006664">
    <property type="entry name" value="OMP_bac"/>
</dbReference>
<comment type="subcellular location">
    <subcellularLocation>
        <location evidence="1">Cell outer membrane</location>
    </subcellularLocation>
</comment>
<evidence type="ECO:0000259" key="12">
    <source>
        <dbReference type="PROSITE" id="PS51123"/>
    </source>
</evidence>
<evidence type="ECO:0000256" key="6">
    <source>
        <dbReference type="ARBA" id="ARBA00023237"/>
    </source>
</evidence>
<keyword evidence="7 13" id="KW-0449">Lipoprotein</keyword>
<evidence type="ECO:0000256" key="10">
    <source>
        <dbReference type="PROSITE-ProRule" id="PRU00473"/>
    </source>
</evidence>
<dbReference type="KEGG" id="nli:G3M70_08945"/>
<feature type="compositionally biased region" description="Acidic residues" evidence="11">
    <location>
        <begin position="34"/>
        <end position="45"/>
    </location>
</feature>
<keyword evidence="4 10" id="KW-0472">Membrane</keyword>
<evidence type="ECO:0000256" key="7">
    <source>
        <dbReference type="ARBA" id="ARBA00023288"/>
    </source>
</evidence>
<dbReference type="GO" id="GO:0009279">
    <property type="term" value="C:cell outer membrane"/>
    <property type="evidence" value="ECO:0007669"/>
    <property type="project" value="UniProtKB-SubCell"/>
</dbReference>
<keyword evidence="2" id="KW-0132">Cell division</keyword>
<keyword evidence="5" id="KW-0564">Palmitate</keyword>
<keyword evidence="8" id="KW-0131">Cell cycle</keyword>
<keyword evidence="6" id="KW-0998">Cell outer membrane</keyword>
<dbReference type="PANTHER" id="PTHR30329">
    <property type="entry name" value="STATOR ELEMENT OF FLAGELLAR MOTOR COMPLEX"/>
    <property type="match status" value="1"/>
</dbReference>
<dbReference type="SUPFAM" id="SSF103088">
    <property type="entry name" value="OmpA-like"/>
    <property type="match status" value="1"/>
</dbReference>
<evidence type="ECO:0000256" key="4">
    <source>
        <dbReference type="ARBA" id="ARBA00023136"/>
    </source>
</evidence>
<sequence length="259" mass="28912">MVFFISFTLSSCAKTLLPEESRLQGKNAQVSSDPSEETVDEEDSFAEGFTADSGPDSPGIIEEDIASEFPQPFAARGDFSKEGKLTSSHPSGNPSADPLSSNPSSGLSKKDEAMLDQEASKSEVADLFNTSQFPDKKKQIARTLPFKPTQDLVDIFFEFDQYTLSRVALDTLRNNAMWLKEHPSTRVQIEGHCDERGTNNYNLGLGQQRALAIKKYLVSLGVEQERLYTMSYGEEKPFCFENGESCWKLNRRSHFRIAP</sequence>
<dbReference type="NCBIfam" id="TIGR02802">
    <property type="entry name" value="Pal_lipo"/>
    <property type="match status" value="1"/>
</dbReference>
<feature type="compositionally biased region" description="Basic and acidic residues" evidence="11">
    <location>
        <begin position="108"/>
        <end position="119"/>
    </location>
</feature>
<dbReference type="HAMAP" id="MF_02204">
    <property type="entry name" value="Pal"/>
    <property type="match status" value="1"/>
</dbReference>
<evidence type="ECO:0000313" key="13">
    <source>
        <dbReference type="EMBL" id="QPJ61993.1"/>
    </source>
</evidence>
<dbReference type="InterPro" id="IPR039001">
    <property type="entry name" value="Pal"/>
</dbReference>